<dbReference type="CDD" id="cd12827">
    <property type="entry name" value="EcCorA_ZntB-like_u2"/>
    <property type="match status" value="1"/>
</dbReference>
<evidence type="ECO:0000256" key="5">
    <source>
        <dbReference type="ARBA" id="ARBA00023136"/>
    </source>
</evidence>
<proteinExistence type="inferred from homology"/>
<dbReference type="GO" id="GO:0016020">
    <property type="term" value="C:membrane"/>
    <property type="evidence" value="ECO:0007669"/>
    <property type="project" value="UniProtKB-SubCell"/>
</dbReference>
<evidence type="ECO:0000256" key="7">
    <source>
        <dbReference type="SAM" id="Phobius"/>
    </source>
</evidence>
<evidence type="ECO:0000256" key="4">
    <source>
        <dbReference type="ARBA" id="ARBA00022989"/>
    </source>
</evidence>
<dbReference type="Gene3D" id="3.30.460.20">
    <property type="entry name" value="CorA soluble domain-like"/>
    <property type="match status" value="1"/>
</dbReference>
<evidence type="ECO:0000313" key="8">
    <source>
        <dbReference type="EMBL" id="MRI84790.1"/>
    </source>
</evidence>
<dbReference type="InterPro" id="IPR045863">
    <property type="entry name" value="CorA_TM1_TM2"/>
</dbReference>
<accession>A0A6I2GAK0</accession>
<dbReference type="SUPFAM" id="SSF144083">
    <property type="entry name" value="Magnesium transport protein CorA, transmembrane region"/>
    <property type="match status" value="1"/>
</dbReference>
<dbReference type="InterPro" id="IPR002523">
    <property type="entry name" value="MgTranspt_CorA/ZnTranspt_ZntB"/>
</dbReference>
<dbReference type="GO" id="GO:0046873">
    <property type="term" value="F:metal ion transmembrane transporter activity"/>
    <property type="evidence" value="ECO:0007669"/>
    <property type="project" value="InterPro"/>
</dbReference>
<protein>
    <recommendedName>
        <fullName evidence="12">Magnesium transporter CorA family protein</fullName>
    </recommendedName>
</protein>
<evidence type="ECO:0000256" key="6">
    <source>
        <dbReference type="SAM" id="Coils"/>
    </source>
</evidence>
<evidence type="ECO:0000313" key="10">
    <source>
        <dbReference type="Proteomes" id="UP000430975"/>
    </source>
</evidence>
<reference evidence="8 10" key="2">
    <citation type="submission" date="2019-11" db="EMBL/GenBank/DDBJ databases">
        <title>Characterisation of Fundicoccus ignavus gen. nov. sp. nov., a novel genus of the family Aerococcaceae isolated from bulk tank milk.</title>
        <authorList>
            <person name="Siebert A."/>
            <person name="Huptas C."/>
            <person name="Wenning M."/>
            <person name="Scherer S."/>
            <person name="Doll E.V."/>
        </authorList>
    </citation>
    <scope>NUCLEOTIDE SEQUENCE [LARGE SCALE GENOMIC DNA]</scope>
    <source>
        <strain evidence="8 10">WS4759</strain>
    </source>
</reference>
<comment type="caution">
    <text evidence="8">The sequence shown here is derived from an EMBL/GenBank/DDBJ whole genome shotgun (WGS) entry which is preliminary data.</text>
</comment>
<evidence type="ECO:0000256" key="2">
    <source>
        <dbReference type="ARBA" id="ARBA00009765"/>
    </source>
</evidence>
<feature type="transmembrane region" description="Helical" evidence="7">
    <location>
        <begin position="265"/>
        <end position="284"/>
    </location>
</feature>
<organism evidence="8 10">
    <name type="scientific">Fundicoccus ignavus</name>
    <dbReference type="NCBI Taxonomy" id="2664442"/>
    <lineage>
        <taxon>Bacteria</taxon>
        <taxon>Bacillati</taxon>
        <taxon>Bacillota</taxon>
        <taxon>Bacilli</taxon>
        <taxon>Lactobacillales</taxon>
        <taxon>Aerococcaceae</taxon>
        <taxon>Fundicoccus</taxon>
    </lineage>
</organism>
<dbReference type="Proteomes" id="UP000440066">
    <property type="component" value="Unassembled WGS sequence"/>
</dbReference>
<dbReference type="Pfam" id="PF01544">
    <property type="entry name" value="CorA"/>
    <property type="match status" value="1"/>
</dbReference>
<dbReference type="PANTHER" id="PTHR47891">
    <property type="entry name" value="TRANSPORTER-RELATED"/>
    <property type="match status" value="1"/>
</dbReference>
<evidence type="ECO:0000313" key="9">
    <source>
        <dbReference type="EMBL" id="MRJ46582.1"/>
    </source>
</evidence>
<dbReference type="InterPro" id="IPR047199">
    <property type="entry name" value="CorA-like"/>
</dbReference>
<dbReference type="EMBL" id="WJQS01000002">
    <property type="protein sequence ID" value="MRI84790.1"/>
    <property type="molecule type" value="Genomic_DNA"/>
</dbReference>
<sequence length="322" mass="37305">MKFFKKLADNSFQSVYDPKEADWLHYQLPDEVVIQELVNEYSLPEDFITSGLDRYEIPRYEVIENKSGHKIHLLLLLTPIRNQTVEVGKEYITEPLSIIIFPDKVLTVSPHTPKLIDDIANNRPHKSDKNLLHGQAKDNHLVLRILWRLMNDYIEKIAEINIQIEQLESNIHDTTKNEMFDQLISIHKSLVYFHTAINKNHDKILQIKSIDLIETETLNKEFLHDIEVVSSQALVLVDESDEMISHLSEVFSNVISNNMNYIMKFLTALTVVLTIPQLIGSIWGMNVGLPLERHPFGFSILIIATVLITILTIKWLKNKDFF</sequence>
<dbReference type="SUPFAM" id="SSF143865">
    <property type="entry name" value="CorA soluble domain-like"/>
    <property type="match status" value="1"/>
</dbReference>
<name>A0A6I2GAK0_9LACT</name>
<comment type="similarity">
    <text evidence="2">Belongs to the CorA metal ion transporter (MIT) (TC 1.A.35) family.</text>
</comment>
<dbReference type="AlphaFoldDB" id="A0A6I2GAK0"/>
<keyword evidence="10" id="KW-1185">Reference proteome</keyword>
<evidence type="ECO:0000313" key="11">
    <source>
        <dbReference type="Proteomes" id="UP000440066"/>
    </source>
</evidence>
<evidence type="ECO:0000256" key="3">
    <source>
        <dbReference type="ARBA" id="ARBA00022692"/>
    </source>
</evidence>
<dbReference type="RefSeq" id="WP_153831673.1">
    <property type="nucleotide sequence ID" value="NZ_WJQS01000002.1"/>
</dbReference>
<dbReference type="PANTHER" id="PTHR47891:SF2">
    <property type="entry name" value="MAGNESIUM AND COBALT TRANSPORTER"/>
    <property type="match status" value="1"/>
</dbReference>
<dbReference type="Gene3D" id="1.20.58.340">
    <property type="entry name" value="Magnesium transport protein CorA, transmembrane region"/>
    <property type="match status" value="2"/>
</dbReference>
<keyword evidence="6" id="KW-0175">Coiled coil</keyword>
<evidence type="ECO:0000256" key="1">
    <source>
        <dbReference type="ARBA" id="ARBA00004141"/>
    </source>
</evidence>
<feature type="coiled-coil region" evidence="6">
    <location>
        <begin position="150"/>
        <end position="177"/>
    </location>
</feature>
<dbReference type="InterPro" id="IPR045861">
    <property type="entry name" value="CorA_cytoplasmic_dom"/>
</dbReference>
<feature type="transmembrane region" description="Helical" evidence="7">
    <location>
        <begin position="296"/>
        <end position="316"/>
    </location>
</feature>
<comment type="subcellular location">
    <subcellularLocation>
        <location evidence="1">Membrane</location>
        <topology evidence="1">Multi-pass membrane protein</topology>
    </subcellularLocation>
</comment>
<dbReference type="EMBL" id="WJQT01000002">
    <property type="protein sequence ID" value="MRJ46582.1"/>
    <property type="molecule type" value="Genomic_DNA"/>
</dbReference>
<keyword evidence="5 7" id="KW-0472">Membrane</keyword>
<reference evidence="9 11" key="1">
    <citation type="submission" date="2019-11" db="EMBL/GenBank/DDBJ databases">
        <title>Characterisation of Fundicoccus ignavus gen. nov. sp. nov., a novel genus of the family Aerococcaceae from bulk tank milk.</title>
        <authorList>
            <person name="Siebert A."/>
            <person name="Huptas C."/>
            <person name="Wenning M."/>
            <person name="Scherer S."/>
            <person name="Doll E.V."/>
        </authorList>
    </citation>
    <scope>NUCLEOTIDE SEQUENCE [LARGE SCALE GENOMIC DNA]</scope>
    <source>
        <strain evidence="9 11">DSM 109652</strain>
    </source>
</reference>
<keyword evidence="4 7" id="KW-1133">Transmembrane helix</keyword>
<dbReference type="Proteomes" id="UP000430975">
    <property type="component" value="Unassembled WGS sequence"/>
</dbReference>
<keyword evidence="3 7" id="KW-0812">Transmembrane</keyword>
<evidence type="ECO:0008006" key="12">
    <source>
        <dbReference type="Google" id="ProtNLM"/>
    </source>
</evidence>
<gene>
    <name evidence="9" type="ORF">GF867_03230</name>
    <name evidence="8" type="ORF">GIY09_02610</name>
</gene>